<feature type="region of interest" description="Disordered" evidence="3">
    <location>
        <begin position="75"/>
        <end position="134"/>
    </location>
</feature>
<protein>
    <submittedName>
        <fullName evidence="4">Uncharacterized protein</fullName>
    </submittedName>
</protein>
<dbReference type="AlphaFoldDB" id="Q4E5A5"/>
<feature type="compositionally biased region" description="Basic and acidic residues" evidence="3">
    <location>
        <begin position="123"/>
        <end position="134"/>
    </location>
</feature>
<dbReference type="SUPFAM" id="SSF117281">
    <property type="entry name" value="Kelch motif"/>
    <property type="match status" value="2"/>
</dbReference>
<keyword evidence="2" id="KW-0677">Repeat</keyword>
<dbReference type="OMA" id="LTGHWRR"/>
<keyword evidence="5" id="KW-1185">Reference proteome</keyword>
<dbReference type="Pfam" id="PF24681">
    <property type="entry name" value="Kelch_KLHDC2_KLHL20_DRC7"/>
    <property type="match status" value="1"/>
</dbReference>
<feature type="compositionally biased region" description="Basic residues" evidence="3">
    <location>
        <begin position="907"/>
        <end position="919"/>
    </location>
</feature>
<dbReference type="PANTHER" id="PTHR46093:SF18">
    <property type="entry name" value="FIBRONECTIN TYPE-III DOMAIN-CONTAINING PROTEIN"/>
    <property type="match status" value="1"/>
</dbReference>
<dbReference type="PaxDb" id="353153-Q4E5A5"/>
<comment type="caution">
    <text evidence="4">The sequence shown here is derived from an EMBL/GenBank/DDBJ whole genome shotgun (WGS) entry which is preliminary data.</text>
</comment>
<dbReference type="InParanoid" id="Q4E5A5"/>
<feature type="compositionally biased region" description="Low complexity" evidence="3">
    <location>
        <begin position="1173"/>
        <end position="1202"/>
    </location>
</feature>
<organism evidence="4 5">
    <name type="scientific">Trypanosoma cruzi (strain CL Brener)</name>
    <dbReference type="NCBI Taxonomy" id="353153"/>
    <lineage>
        <taxon>Eukaryota</taxon>
        <taxon>Discoba</taxon>
        <taxon>Euglenozoa</taxon>
        <taxon>Kinetoplastea</taxon>
        <taxon>Metakinetoplastina</taxon>
        <taxon>Trypanosomatida</taxon>
        <taxon>Trypanosomatidae</taxon>
        <taxon>Trypanosoma</taxon>
        <taxon>Schizotrypanum</taxon>
    </lineage>
</organism>
<dbReference type="SMR" id="Q4E5A5"/>
<feature type="compositionally biased region" description="Basic and acidic residues" evidence="3">
    <location>
        <begin position="876"/>
        <end position="888"/>
    </location>
</feature>
<evidence type="ECO:0000256" key="3">
    <source>
        <dbReference type="SAM" id="MobiDB-lite"/>
    </source>
</evidence>
<feature type="region of interest" description="Disordered" evidence="3">
    <location>
        <begin position="876"/>
        <end position="924"/>
    </location>
</feature>
<reference evidence="4 5" key="1">
    <citation type="journal article" date="2005" name="Science">
        <title>The genome sequence of Trypanosoma cruzi, etiologic agent of Chagas disease.</title>
        <authorList>
            <person name="El-Sayed N.M."/>
            <person name="Myler P.J."/>
            <person name="Bartholomeu D.C."/>
            <person name="Nilsson D."/>
            <person name="Aggarwal G."/>
            <person name="Tran A.N."/>
            <person name="Ghedin E."/>
            <person name="Worthey E.A."/>
            <person name="Delcher A.L."/>
            <person name="Blandin G."/>
            <person name="Westenberger S.J."/>
            <person name="Caler E."/>
            <person name="Cerqueira G.C."/>
            <person name="Branche C."/>
            <person name="Haas B."/>
            <person name="Anupama A."/>
            <person name="Arner E."/>
            <person name="Aslund L."/>
            <person name="Attipoe P."/>
            <person name="Bontempi E."/>
            <person name="Bringaud F."/>
            <person name="Burton P."/>
            <person name="Cadag E."/>
            <person name="Campbell D.A."/>
            <person name="Carrington M."/>
            <person name="Crabtree J."/>
            <person name="Darban H."/>
            <person name="da Silveira J.F."/>
            <person name="de Jong P."/>
            <person name="Edwards K."/>
            <person name="Englund P.T."/>
            <person name="Fazelina G."/>
            <person name="Feldblyum T."/>
            <person name="Ferella M."/>
            <person name="Frasch A.C."/>
            <person name="Gull K."/>
            <person name="Horn D."/>
            <person name="Hou L."/>
            <person name="Huang Y."/>
            <person name="Kindlund E."/>
            <person name="Klingbeil M."/>
            <person name="Kluge S."/>
            <person name="Koo H."/>
            <person name="Lacerda D."/>
            <person name="Levin M.J."/>
            <person name="Lorenzi H."/>
            <person name="Louie T."/>
            <person name="Machado C.R."/>
            <person name="McCulloch R."/>
            <person name="McKenna A."/>
            <person name="Mizuno Y."/>
            <person name="Mottram J.C."/>
            <person name="Nelson S."/>
            <person name="Ochaya S."/>
            <person name="Osoegawa K."/>
            <person name="Pai G."/>
            <person name="Parsons M."/>
            <person name="Pentony M."/>
            <person name="Pettersson U."/>
            <person name="Pop M."/>
            <person name="Ramirez J.L."/>
            <person name="Rinta J."/>
            <person name="Robertson L."/>
            <person name="Salzberg S.L."/>
            <person name="Sanchez D.O."/>
            <person name="Seyler A."/>
            <person name="Sharma R."/>
            <person name="Shetty J."/>
            <person name="Simpson A.J."/>
            <person name="Sisk E."/>
            <person name="Tammi M.T."/>
            <person name="Tarleton R."/>
            <person name="Teixeira S."/>
            <person name="Van Aken S."/>
            <person name="Vogt C."/>
            <person name="Ward P.N."/>
            <person name="Wickstead B."/>
            <person name="Wortman J."/>
            <person name="White O."/>
            <person name="Fraser C.M."/>
            <person name="Stuart K.D."/>
            <person name="Andersson B."/>
        </authorList>
    </citation>
    <scope>NUCLEOTIDE SEQUENCE [LARGE SCALE GENOMIC DNA]</scope>
    <source>
        <strain evidence="4 5">CL Brener</strain>
    </source>
</reference>
<dbReference type="InterPro" id="IPR015915">
    <property type="entry name" value="Kelch-typ_b-propeller"/>
</dbReference>
<dbReference type="KEGG" id="tcr:506559.250"/>
<dbReference type="GeneID" id="3554776"/>
<name>Q4E5A5_TRYCC</name>
<feature type="region of interest" description="Disordered" evidence="3">
    <location>
        <begin position="966"/>
        <end position="994"/>
    </location>
</feature>
<feature type="region of interest" description="Disordered" evidence="3">
    <location>
        <begin position="1"/>
        <end position="26"/>
    </location>
</feature>
<gene>
    <name evidence="4" type="ORF">Tc00.1047053506559.250</name>
</gene>
<evidence type="ECO:0000256" key="1">
    <source>
        <dbReference type="ARBA" id="ARBA00022441"/>
    </source>
</evidence>
<evidence type="ECO:0000313" key="4">
    <source>
        <dbReference type="EMBL" id="EAN99925.1"/>
    </source>
</evidence>
<dbReference type="EMBL" id="AAHK01000006">
    <property type="protein sequence ID" value="EAN99925.1"/>
    <property type="molecule type" value="Genomic_DNA"/>
</dbReference>
<dbReference type="Proteomes" id="UP000002296">
    <property type="component" value="Unassembled WGS sequence"/>
</dbReference>
<feature type="compositionally biased region" description="Pro residues" evidence="3">
    <location>
        <begin position="976"/>
        <end position="985"/>
    </location>
</feature>
<feature type="region of interest" description="Disordered" evidence="3">
    <location>
        <begin position="1172"/>
        <end position="1203"/>
    </location>
</feature>
<keyword evidence="1" id="KW-0880">Kelch repeat</keyword>
<accession>Q4E5A5</accession>
<sequence>MLLYNHEASKAHTHTHTHKHMELQQNGDGKIELEVVRKDGRPIVCRPIDVNELLSKQGHTIDLGDGVRVRLEEYSSDTFSSSEEGTEETDSEASASDSRTSDRTNVPPGRRRLTGDGAAFDLHGGEEKAKTQKLSFHDPERNKGMATQHGTISGSNVSEKVLHSRRDIWASFAPPIDPERNHNWLQSTSIIPGATSRRFRLPPLMLHATSSYLGPSDQGQRILVYGGITNFGKKVEKELYEFSVLTGHWRRVEGKHFFFPGNYGHAAVVVERLQRLVVIGGMSPGGQPVQGERYSDEFSKLRSRILFPCQDKTKTKRPPSVRMEFKESEKPTLWSLAMRAEEEPLIGFMPVLFEMNLKTLRWRVVQTSPEIPVALHTAVATSNTIYLFGGVTNRLLVSAQLIGIHAENNSISLIRSSAVSPKARYLHSAAIYGNWMIVYGGFDAYNEPLADVWAFDLVNERWEQLECHGTPARGAHASCILGSSLIVIGGFEGAITTETKPTSSIYELQLVPTSTGQYLWKKITVRPAIPPLAFSAACHCADDVSFIVYGGCTVTGIKAKKRPPDSKRVGQLAFTKSRDARNISRHDSDGNVYNDNFWQGLVPLDDGFAFTFPLKKNDATGSHGDGSGASIHVNELGVVTDPEELTPEFKAFVRRQEEFILKKNASRSQAMKRTILDELENMEPNLYLTSEEIELLLEKSNLLCESLTGYNMEAMPHNIPEREQRLQHTEKCISLSRQIRDVLMSMKGYAPGVTAVKSKTHRIKSGEKFEDHSVAKPFRRVIVMGLVREIKTELKRIHNLNIVLKTVEWPEKKEYLDAVETMQERKTEFVQAVKDILEKYIERRVESLISAADRQKDNMRRLAEIVAKIRHEKIFQTEGPDPQRERVRQMWSKGEGQETPQTDTKRSVSRSHHHHRRSRSTGAGYYKDEAKAFISLQPKELQKLLKKIHLVHKVATSFSSYCQSKKSDVQKSSSEMPPPPSPSTAPPALSNPESSSLAVPAALAIVETVPPSNVSPATHTADADFGTASPSELVIRQSDAIREEAIEIATSVGQSVCAFAKELETSFEADTKPNSQTDVNKDEKKPTLLFLSSLRPLLSCKMQLAQLREKISRIRVNRWAVDDVAGAPQDVEAQKRCEKLSKCLAALVQRLTASFLSKAGARPPRLTFRRAHSSGALKPPSSSLASPPRSSPSLFSSSSSPATDKHRRVLQAISTVDSSDVAALEKGDDSSPQAQEETAEQEPEKQSTCVFGPLSTPLMLLDTPPLLKAAAMPEIPRTICLTSNEAQSLVPPFCTTSSICNEGAIIPSVRDTKVISNTHQEASTWSNKDSSIMVPHKEFFTAVTCKDSSQSPPPRIFVSKGPQTTTAAAAMAIPAELPPFGESLSAIHIRSNTDGDKNTSSCMVSLSPGCFHGSSTSGVAVDPINRVDPQQEALCLEEDYFLFGRRYAAEPVASPCVVEDARNRQVLVAKDSPLVVRSMHAVKVSPPVGTPAAPTVTAPRKRVVNSIFRKHFTSASQPGAPEDVSAKPLKKGLFSGKLTPGEMHIIQARERLRTSSSRR</sequence>
<evidence type="ECO:0000313" key="5">
    <source>
        <dbReference type="Proteomes" id="UP000002296"/>
    </source>
</evidence>
<dbReference type="Gene3D" id="2.120.10.80">
    <property type="entry name" value="Kelch-type beta propeller"/>
    <property type="match status" value="2"/>
</dbReference>
<evidence type="ECO:0000256" key="2">
    <source>
        <dbReference type="ARBA" id="ARBA00022737"/>
    </source>
</evidence>
<proteinExistence type="predicted"/>
<feature type="region of interest" description="Disordered" evidence="3">
    <location>
        <begin position="1220"/>
        <end position="1247"/>
    </location>
</feature>
<dbReference type="eggNOG" id="KOG0379">
    <property type="taxonomic scope" value="Eukaryota"/>
</dbReference>
<dbReference type="RefSeq" id="XP_821776.1">
    <property type="nucleotide sequence ID" value="XM_816683.1"/>
</dbReference>
<dbReference type="PANTHER" id="PTHR46093">
    <property type="entry name" value="ACYL-COA-BINDING DOMAIN-CONTAINING PROTEIN 5"/>
    <property type="match status" value="1"/>
</dbReference>